<feature type="region of interest" description="Disordered" evidence="2">
    <location>
        <begin position="1"/>
        <end position="46"/>
    </location>
</feature>
<dbReference type="Proteomes" id="UP000825935">
    <property type="component" value="Chromosome 35"/>
</dbReference>
<dbReference type="InterPro" id="IPR012908">
    <property type="entry name" value="PGAP1-ab_dom-like"/>
</dbReference>
<gene>
    <name evidence="4" type="ORF">KP509_35G049700</name>
</gene>
<dbReference type="GO" id="GO:0016788">
    <property type="term" value="F:hydrolase activity, acting on ester bonds"/>
    <property type="evidence" value="ECO:0007669"/>
    <property type="project" value="InterPro"/>
</dbReference>
<keyword evidence="5" id="KW-1185">Reference proteome</keyword>
<feature type="transmembrane region" description="Helical" evidence="1">
    <location>
        <begin position="1133"/>
        <end position="1150"/>
    </location>
</feature>
<dbReference type="InterPro" id="IPR029058">
    <property type="entry name" value="AB_hydrolase_fold"/>
</dbReference>
<dbReference type="OrthoDB" id="348976at2759"/>
<comment type="function">
    <text evidence="1">Involved in inositol deacylation of GPI-anchored proteins which plays important roles in the quality control and ER-associated degradation of GPI-anchored proteins.</text>
</comment>
<dbReference type="GO" id="GO:0005789">
    <property type="term" value="C:endoplasmic reticulum membrane"/>
    <property type="evidence" value="ECO:0007669"/>
    <property type="project" value="UniProtKB-SubCell"/>
</dbReference>
<keyword evidence="1" id="KW-0472">Membrane</keyword>
<feature type="transmembrane region" description="Helical" evidence="1">
    <location>
        <begin position="75"/>
        <end position="93"/>
    </location>
</feature>
<dbReference type="GO" id="GO:0015031">
    <property type="term" value="P:protein transport"/>
    <property type="evidence" value="ECO:0007669"/>
    <property type="project" value="UniProtKB-KW"/>
</dbReference>
<keyword evidence="1" id="KW-0812">Transmembrane</keyword>
<name>A0A8T2QGY7_CERRI</name>
<dbReference type="PANTHER" id="PTHR47346">
    <property type="entry name" value="HYDROLASES, ACTING ON ESTER BOND"/>
    <property type="match status" value="1"/>
</dbReference>
<comment type="caution">
    <text evidence="4">The sequence shown here is derived from an EMBL/GenBank/DDBJ whole genome shotgun (WGS) entry which is preliminary data.</text>
</comment>
<sequence length="1170" mass="129851">MRFLPCRERPKRSKRLSKIDASPEQEGQKTFASARQPRERRASPDAPLSVARERIFFTRMMKMMIFGRSSFKPRLLLVVAAALVAGIVGLLGLQNSFPTGCIMTYMYPTYVPLPAPANTSVSKYGLFLYHEGWKKIDYELKLVQLSGVPVLFIPGNGGSYKQVRSLAAESDRAFNGGPLEESFYQSGVLTNEEGSFEENGIKRVNDIDGKDMNALRKQYYNHLDWFAVDLDGEHSAMDGRILEEHTEYVVQAIHRILDRYKESLEARSKNMANFATLLPKSVILVGHSMGGFVARAAVVHPGLRRHAVQTVVTLSSPHLSPPVATQPSLGYYFSRINWAWRKGYSSRKHPGLRSSLSTLSLSHVVVVSIFGGARDYQVRSKMASLDGLVPSTHGLSIAAPGMLNVWLGMEHQSILWCNQLVVQVSHTLLQMIDQKTGQPFSSPSRRLATFVRSLRSPLPQMLGWMSRSQIPEISQLARKPAVVSPNEDGYSTYSCSNSIKWPDESHEKDLFIETYAVTILAMDGRRRWLDIQKLGSDGRDHFVLVTNLVPCLGIRVHLWPERGSKEGFSVNQRVLEVTKKMVQLPAGPAPRQIEPGRQTEQAPPSGVLFLSSEDLQGFRFITLMVAPRPILSGRPPPAASMAVGQFYKPSEGRHTLPPFWIASTILGHKDVQLVENHPLLVNLTLSLSTGVLPVKMEMKTASCGIRNSVFANEDPGDLEHTSLCKLRCFPPVALVWDPLTGIAVIPNFFSETIVVDSSPALWSARRGSRETTVAILVDPLCAYNIRMSASLPSAATRFLLVHGLEIAGFAVAILLFTLMQQARAWELDYPVPSVLASMEYNLRLPFPFIYLSMIPLIIYTTLEIANSESTSSFASFVLVSIACYGFATGAVAILATLSQIILYIAASVHFFVKRRCMGWIQRVNAQIPSRVSNQLNVCSSLWVLGSIRSRPLFAVMVLSILLVFFVHPALGLIVVVLVHTCNCYLALYSHQQQNNFMLSSDEALDKQVPLEKVDNGQIASPKPIISFKDAQLEIFNYSHGLLLVHLIAAAMLIPSLVAWGQRLGMDRSLPWFLDASLSFGIILHGFVGSKLDVNTPLVPFPGSPNNDAGLSFVYALAALYSYLAGLALAPYRVFHALAIIGALTTVFRILDRRGRMKGDYSLRRRHFHRH</sequence>
<comment type="subcellular location">
    <subcellularLocation>
        <location evidence="1">Endoplasmic reticulum membrane</location>
    </subcellularLocation>
</comment>
<dbReference type="OMA" id="LGHYFAH"/>
<evidence type="ECO:0000259" key="3">
    <source>
        <dbReference type="Pfam" id="PF07819"/>
    </source>
</evidence>
<evidence type="ECO:0000256" key="2">
    <source>
        <dbReference type="SAM" id="MobiDB-lite"/>
    </source>
</evidence>
<feature type="transmembrane region" description="Helical" evidence="1">
    <location>
        <begin position="874"/>
        <end position="905"/>
    </location>
</feature>
<proteinExistence type="inferred from homology"/>
<evidence type="ECO:0000313" key="4">
    <source>
        <dbReference type="EMBL" id="KAH7282835.1"/>
    </source>
</evidence>
<keyword evidence="1" id="KW-0653">Protein transport</keyword>
<feature type="transmembrane region" description="Helical" evidence="1">
    <location>
        <begin position="798"/>
        <end position="819"/>
    </location>
</feature>
<dbReference type="PANTHER" id="PTHR47346:SF1">
    <property type="entry name" value="GPI INOSITOL-DEACYLASE"/>
    <property type="match status" value="1"/>
</dbReference>
<feature type="transmembrane region" description="Helical" evidence="1">
    <location>
        <begin position="952"/>
        <end position="978"/>
    </location>
</feature>
<feature type="transmembrane region" description="Helical" evidence="1">
    <location>
        <begin position="1037"/>
        <end position="1059"/>
    </location>
</feature>
<evidence type="ECO:0000313" key="5">
    <source>
        <dbReference type="Proteomes" id="UP000825935"/>
    </source>
</evidence>
<keyword evidence="1" id="KW-0256">Endoplasmic reticulum</keyword>
<keyword evidence="1" id="KW-0813">Transport</keyword>
<dbReference type="Pfam" id="PF07819">
    <property type="entry name" value="PGAP1"/>
    <property type="match status" value="1"/>
</dbReference>
<feature type="transmembrane region" description="Helical" evidence="1">
    <location>
        <begin position="840"/>
        <end position="862"/>
    </location>
</feature>
<feature type="domain" description="GPI inositol-deacylase PGAP1-like alpha/beta" evidence="3">
    <location>
        <begin position="144"/>
        <end position="431"/>
    </location>
</feature>
<dbReference type="EMBL" id="CM035440">
    <property type="protein sequence ID" value="KAH7282835.1"/>
    <property type="molecule type" value="Genomic_DNA"/>
</dbReference>
<dbReference type="SUPFAM" id="SSF53474">
    <property type="entry name" value="alpha/beta-Hydrolases"/>
    <property type="match status" value="1"/>
</dbReference>
<protein>
    <recommendedName>
        <fullName evidence="1">GPI inositol-deacylase</fullName>
        <ecNumber evidence="1">3.1.-.-</ecNumber>
    </recommendedName>
</protein>
<accession>A0A8T2QGY7</accession>
<dbReference type="Gene3D" id="3.40.50.1820">
    <property type="entry name" value="alpha/beta hydrolase"/>
    <property type="match status" value="1"/>
</dbReference>
<feature type="transmembrane region" description="Helical" evidence="1">
    <location>
        <begin position="1108"/>
        <end position="1126"/>
    </location>
</feature>
<keyword evidence="1" id="KW-1133">Transmembrane helix</keyword>
<keyword evidence="1" id="KW-0378">Hydrolase</keyword>
<dbReference type="AlphaFoldDB" id="A0A8T2QGY7"/>
<comment type="similarity">
    <text evidence="1">Belongs to the GPI inositol-deacylase family.</text>
</comment>
<evidence type="ECO:0000256" key="1">
    <source>
        <dbReference type="RuleBase" id="RU365011"/>
    </source>
</evidence>
<dbReference type="EC" id="3.1.-.-" evidence="1"/>
<organism evidence="4 5">
    <name type="scientific">Ceratopteris richardii</name>
    <name type="common">Triangle waterfern</name>
    <dbReference type="NCBI Taxonomy" id="49495"/>
    <lineage>
        <taxon>Eukaryota</taxon>
        <taxon>Viridiplantae</taxon>
        <taxon>Streptophyta</taxon>
        <taxon>Embryophyta</taxon>
        <taxon>Tracheophyta</taxon>
        <taxon>Polypodiopsida</taxon>
        <taxon>Polypodiidae</taxon>
        <taxon>Polypodiales</taxon>
        <taxon>Pteridineae</taxon>
        <taxon>Pteridaceae</taxon>
        <taxon>Parkerioideae</taxon>
        <taxon>Ceratopteris</taxon>
    </lineage>
</organism>
<reference evidence="4" key="1">
    <citation type="submission" date="2021-08" db="EMBL/GenBank/DDBJ databases">
        <title>WGS assembly of Ceratopteris richardii.</title>
        <authorList>
            <person name="Marchant D.B."/>
            <person name="Chen G."/>
            <person name="Jenkins J."/>
            <person name="Shu S."/>
            <person name="Leebens-Mack J."/>
            <person name="Grimwood J."/>
            <person name="Schmutz J."/>
            <person name="Soltis P."/>
            <person name="Soltis D."/>
            <person name="Chen Z.-H."/>
        </authorList>
    </citation>
    <scope>NUCLEOTIDE SEQUENCE</scope>
    <source>
        <strain evidence="4">Whitten #5841</strain>
        <tissue evidence="4">Leaf</tissue>
    </source>
</reference>